<sequence>MIRFLLCFFLLSTVAFSQAKFTVYFDTDSYQLNSLELNRLDVFLKNKDLKFIKIIGFCDYRATNSYNDTLALNRANYVYHIIEKVTNQKQIEIESKGENFTQNSDLKLNRKVEIFYEVLETDKTLPKDDKKNLSQQVSTAKVGDKLILKNLHFYNRSGIFVPESRPVLEELLKIMLANPNLKIEIQGHICCQIGTDVEDTAKVRALAVYNYLINNGVNKNRLSYKSFGSSKPIHIIPENNEDERNENRRVEIQIIAN</sequence>
<feature type="chain" id="PRO_5047051869" evidence="2">
    <location>
        <begin position="20"/>
        <end position="257"/>
    </location>
</feature>
<accession>A0ABR9WSJ9</accession>
<evidence type="ECO:0000256" key="1">
    <source>
        <dbReference type="PROSITE-ProRule" id="PRU00473"/>
    </source>
</evidence>
<keyword evidence="1" id="KW-0472">Membrane</keyword>
<evidence type="ECO:0000256" key="2">
    <source>
        <dbReference type="SAM" id="SignalP"/>
    </source>
</evidence>
<dbReference type="PROSITE" id="PS51123">
    <property type="entry name" value="OMPA_2"/>
    <property type="match status" value="2"/>
</dbReference>
<dbReference type="InterPro" id="IPR006665">
    <property type="entry name" value="OmpA-like"/>
</dbReference>
<protein>
    <submittedName>
        <fullName evidence="4">OmpA family protein</fullName>
    </submittedName>
</protein>
<dbReference type="PANTHER" id="PTHR30329">
    <property type="entry name" value="STATOR ELEMENT OF FLAGELLAR MOTOR COMPLEX"/>
    <property type="match status" value="1"/>
</dbReference>
<gene>
    <name evidence="4" type="ORF">IM755_09270</name>
</gene>
<feature type="domain" description="OmpA-like" evidence="3">
    <location>
        <begin position="142"/>
        <end position="257"/>
    </location>
</feature>
<reference evidence="4 5" key="1">
    <citation type="submission" date="2020-10" db="EMBL/GenBank/DDBJ databases">
        <title>The genome sequence of Flavobacterium aquaticum 1Y8A.</title>
        <authorList>
            <person name="Liu Y."/>
        </authorList>
    </citation>
    <scope>NUCLEOTIDE SEQUENCE [LARGE SCALE GENOMIC DNA]</scope>
    <source>
        <strain evidence="4 5">1Y8A</strain>
    </source>
</reference>
<dbReference type="EMBL" id="JADFTZ010000004">
    <property type="protein sequence ID" value="MBE9576895.1"/>
    <property type="molecule type" value="Genomic_DNA"/>
</dbReference>
<proteinExistence type="predicted"/>
<dbReference type="RefSeq" id="WP_194096101.1">
    <property type="nucleotide sequence ID" value="NZ_JADFTZ010000004.1"/>
</dbReference>
<dbReference type="InterPro" id="IPR050330">
    <property type="entry name" value="Bact_OuterMem_StrucFunc"/>
</dbReference>
<dbReference type="Proteomes" id="UP000656274">
    <property type="component" value="Unassembled WGS sequence"/>
</dbReference>
<name>A0ABR9WSJ9_9FLAO</name>
<comment type="caution">
    <text evidence="4">The sequence shown here is derived from an EMBL/GenBank/DDBJ whole genome shotgun (WGS) entry which is preliminary data.</text>
</comment>
<dbReference type="InterPro" id="IPR036737">
    <property type="entry name" value="OmpA-like_sf"/>
</dbReference>
<organism evidence="4 5">
    <name type="scientific">Flavobacterium proteolyticum</name>
    <dbReference type="NCBI Taxonomy" id="2911683"/>
    <lineage>
        <taxon>Bacteria</taxon>
        <taxon>Pseudomonadati</taxon>
        <taxon>Bacteroidota</taxon>
        <taxon>Flavobacteriia</taxon>
        <taxon>Flavobacteriales</taxon>
        <taxon>Flavobacteriaceae</taxon>
        <taxon>Flavobacterium</taxon>
    </lineage>
</organism>
<dbReference type="SUPFAM" id="SSF103088">
    <property type="entry name" value="OmpA-like"/>
    <property type="match status" value="2"/>
</dbReference>
<dbReference type="PANTHER" id="PTHR30329:SF21">
    <property type="entry name" value="LIPOPROTEIN YIAD-RELATED"/>
    <property type="match status" value="1"/>
</dbReference>
<dbReference type="Gene3D" id="3.30.1330.60">
    <property type="entry name" value="OmpA-like domain"/>
    <property type="match status" value="2"/>
</dbReference>
<feature type="signal peptide" evidence="2">
    <location>
        <begin position="1"/>
        <end position="19"/>
    </location>
</feature>
<evidence type="ECO:0000313" key="5">
    <source>
        <dbReference type="Proteomes" id="UP000656274"/>
    </source>
</evidence>
<evidence type="ECO:0000313" key="4">
    <source>
        <dbReference type="EMBL" id="MBE9576895.1"/>
    </source>
</evidence>
<evidence type="ECO:0000259" key="3">
    <source>
        <dbReference type="PROSITE" id="PS51123"/>
    </source>
</evidence>
<dbReference type="CDD" id="cd07185">
    <property type="entry name" value="OmpA_C-like"/>
    <property type="match status" value="1"/>
</dbReference>
<feature type="domain" description="OmpA-like" evidence="3">
    <location>
        <begin position="12"/>
        <end position="120"/>
    </location>
</feature>
<keyword evidence="5" id="KW-1185">Reference proteome</keyword>
<keyword evidence="2" id="KW-0732">Signal</keyword>
<dbReference type="Pfam" id="PF00691">
    <property type="entry name" value="OmpA"/>
    <property type="match status" value="2"/>
</dbReference>